<dbReference type="InterPro" id="IPR001680">
    <property type="entry name" value="WD40_rpt"/>
</dbReference>
<feature type="repeat" description="WD" evidence="8">
    <location>
        <begin position="988"/>
        <end position="1002"/>
    </location>
</feature>
<evidence type="ECO:0000256" key="9">
    <source>
        <dbReference type="SAM" id="MobiDB-lite"/>
    </source>
</evidence>
<dbReference type="InterPro" id="IPR010920">
    <property type="entry name" value="LSM_dom_sf"/>
</dbReference>
<feature type="domain" description="Sm" evidence="10">
    <location>
        <begin position="1213"/>
        <end position="1308"/>
    </location>
</feature>
<dbReference type="PROSITE" id="PS50294">
    <property type="entry name" value="WD_REPEATS_REGION"/>
    <property type="match status" value="1"/>
</dbReference>
<evidence type="ECO:0000256" key="5">
    <source>
        <dbReference type="ARBA" id="ARBA00022737"/>
    </source>
</evidence>
<feature type="repeat" description="WD" evidence="8">
    <location>
        <begin position="225"/>
        <end position="269"/>
    </location>
</feature>
<dbReference type="PANTHER" id="PTHR14344:SF3">
    <property type="entry name" value="WD REPEAT-CONTAINING PROTEIN 6"/>
    <property type="match status" value="1"/>
</dbReference>
<keyword evidence="3 8" id="KW-0853">WD repeat</keyword>
<evidence type="ECO:0000313" key="12">
    <source>
        <dbReference type="Proteomes" id="UP000243519"/>
    </source>
</evidence>
<keyword evidence="5" id="KW-0677">Repeat</keyword>
<evidence type="ECO:0000256" key="8">
    <source>
        <dbReference type="PROSITE-ProRule" id="PRU00221"/>
    </source>
</evidence>
<comment type="subcellular location">
    <subcellularLocation>
        <location evidence="1">Cytoplasm</location>
    </subcellularLocation>
</comment>
<evidence type="ECO:0000256" key="3">
    <source>
        <dbReference type="ARBA" id="ARBA00022574"/>
    </source>
</evidence>
<keyword evidence="4" id="KW-0819">tRNA processing</keyword>
<evidence type="ECO:0000256" key="4">
    <source>
        <dbReference type="ARBA" id="ARBA00022694"/>
    </source>
</evidence>
<dbReference type="PROSITE" id="PS50082">
    <property type="entry name" value="WD_REPEATS_2"/>
    <property type="match status" value="2"/>
</dbReference>
<feature type="region of interest" description="Disordered" evidence="9">
    <location>
        <begin position="1256"/>
        <end position="1280"/>
    </location>
</feature>
<dbReference type="InterPro" id="IPR034110">
    <property type="entry name" value="LSMD1_Sm"/>
</dbReference>
<dbReference type="SUPFAM" id="SSF50182">
    <property type="entry name" value="Sm-like ribonucleoproteins"/>
    <property type="match status" value="1"/>
</dbReference>
<evidence type="ECO:0000256" key="2">
    <source>
        <dbReference type="ARBA" id="ARBA00022490"/>
    </source>
</evidence>
<dbReference type="InterPro" id="IPR015943">
    <property type="entry name" value="WD40/YVTN_repeat-like_dom_sf"/>
</dbReference>
<dbReference type="OrthoDB" id="5594999at2759"/>
<keyword evidence="12" id="KW-1185">Reference proteome</keyword>
<dbReference type="InterPro" id="IPR051973">
    <property type="entry name" value="tRNA_Anticodon_Mtase-Reg"/>
</dbReference>
<comment type="caution">
    <text evidence="11">The sequence shown here is derived from an EMBL/GenBank/DDBJ whole genome shotgun (WGS) entry which is preliminary data.</text>
</comment>
<dbReference type="GO" id="GO:0030488">
    <property type="term" value="P:tRNA methylation"/>
    <property type="evidence" value="ECO:0007669"/>
    <property type="project" value="TreeGrafter"/>
</dbReference>
<comment type="similarity">
    <text evidence="7">Belongs to the WD repeat WDR6 family.</text>
</comment>
<dbReference type="InterPro" id="IPR019775">
    <property type="entry name" value="WD40_repeat_CS"/>
</dbReference>
<dbReference type="EMBL" id="LHPN01000003">
    <property type="protein sequence ID" value="OAL72971.1"/>
    <property type="molecule type" value="Genomic_DNA"/>
</dbReference>
<dbReference type="Pfam" id="PF00400">
    <property type="entry name" value="WD40"/>
    <property type="match status" value="1"/>
</dbReference>
<dbReference type="SMART" id="SM00320">
    <property type="entry name" value="WD40"/>
    <property type="match status" value="7"/>
</dbReference>
<dbReference type="PANTHER" id="PTHR14344">
    <property type="entry name" value="WD REPEAT PROTEIN"/>
    <property type="match status" value="1"/>
</dbReference>
<dbReference type="PROSITE" id="PS00678">
    <property type="entry name" value="WD_REPEATS_1"/>
    <property type="match status" value="1"/>
</dbReference>
<organism evidence="11 12">
    <name type="scientific">Trichophyton violaceum</name>
    <dbReference type="NCBI Taxonomy" id="34388"/>
    <lineage>
        <taxon>Eukaryota</taxon>
        <taxon>Fungi</taxon>
        <taxon>Dikarya</taxon>
        <taxon>Ascomycota</taxon>
        <taxon>Pezizomycotina</taxon>
        <taxon>Eurotiomycetes</taxon>
        <taxon>Eurotiomycetidae</taxon>
        <taxon>Onygenales</taxon>
        <taxon>Arthrodermataceae</taxon>
        <taxon>Trichophyton</taxon>
    </lineage>
</organism>
<keyword evidence="2" id="KW-0963">Cytoplasm</keyword>
<sequence>MSCSIKNHDTCLPITALKHVNIPGRRLLLNGSGPFVQLLDQSKGILLDRFRVFERNTVHGIQAIEECWRDGDDYTSTFLMWGGYSLRIVRLHLQGPRETENVSLYPGSGECRAPDWILDTTVPSTSSEIKGVIKGLLITAHNVVFALTFLPYKTELGNENIIQLHELGSNLRPILYSADITWGSNRVLVAAGTVFGEIIIWSCQLALDADPCQQANDTITINHFFTGHEGSIFGVDISPDIPINGGQVTKKFVASCSDDRTVRIWDISSYHQGLTSNGDLSACETITISRGTGFYITPADETSSAQEFCLAKEYGHEARIWGTRFLDFEVSDDYIAFNLISRSEDCTSIFWNLTTKYELIDNQYILLKNRTTLKPISSYSYHVGKNIWSMDVIENMGSFGVLTGGADSNISSLIVPRLTGAYIPGRRVKNYTYDGVYDEFLRINNHPAVSNGRTKNSRSDGRINSFGFISEDSFIAPFTEGVALLGQVSTPEPQDIRSQDGSVLQWSTVPIIGGVGSYGAITGIPEREIGLIGTSTGRILWYSHKERRVEELADIGQGISDIFVIQPPKGYDGNDTCPVTFITSSRAFSHANLLIIEASPSPKVLANQQLALPAEFVVSSALSIPSMSLLILGARWGNIVVFRFSFELPREVPEDPLCVFPAHKKDAVTSITYLREDRNSSFVDLITTGRDGTYCIHRLDRSGIQFKMETLHRISAPFGAYIEGSRLDPKTGHLILWGFRSTYFVLWDETTQTEILSVECGGAHRRWAYHFGNMGHVLLWIKASTFNIMSEQFQCHHRVRQGGHGREIKAMSISKMQVDSAKAPWTVLATGAEDTEIRFFTLNEGAEGKDGFRSIRAIKKHSAGLQHLQWSTSGRFLFSSAGREEFYVWRIRWIPGFGIGVLNESEAPKSRVNSDLRTTHFDVINVTADDSGRESFLIAMAYSNSTAKVFHYLSSAEGGEFTLLAQGVYTSNCLTQIRLVMSGSELQLITGSTDGHIAVWDLTPSIKPYFGLGGRSIKRRDDVPFPAEPVSIKWGDRRTAHQSSIKAMELLPLPGAQVLLITGGDDNCLAFSTLRFSESSTSGPCPSLISRFSTVSYPNAHASAINAICQVRCIEHGADKRMVGFLVASSGNDQRIKLWSALVDSIDGDVQVSLQGDMYTAVADLSAIDQFTVQASGQDREYLVLCGVGMEMWDVYKEHMTQQVAMERDEAREYLESLVDKVLRVHTSDSRVFVGLFKCTDNDRNMILSTTHEYRCPTESAPAEQASAEETEGPKTPCNEPLDLNTNMTRRFIGLVVIPGQHITKIELDKSTTGAHGG</sequence>
<dbReference type="Gene3D" id="2.130.10.10">
    <property type="entry name" value="YVTN repeat-like/Quinoprotein amine dehydrogenase"/>
    <property type="match status" value="3"/>
</dbReference>
<dbReference type="Gene3D" id="2.30.30.100">
    <property type="match status" value="1"/>
</dbReference>
<dbReference type="InterPro" id="IPR036322">
    <property type="entry name" value="WD40_repeat_dom_sf"/>
</dbReference>
<name>A0A178FKD0_TRIVO</name>
<gene>
    <name evidence="11" type="ORF">A7D00_2744</name>
</gene>
<proteinExistence type="inferred from homology"/>
<protein>
    <recommendedName>
        <fullName evidence="10">Sm domain-containing protein</fullName>
    </recommendedName>
</protein>
<feature type="compositionally biased region" description="Low complexity" evidence="9">
    <location>
        <begin position="1257"/>
        <end position="1268"/>
    </location>
</feature>
<evidence type="ECO:0000313" key="11">
    <source>
        <dbReference type="EMBL" id="OAL72971.1"/>
    </source>
</evidence>
<reference evidence="11 12" key="1">
    <citation type="submission" date="2016-05" db="EMBL/GenBank/DDBJ databases">
        <title>Genome sequencing of Trichophyton violaceum CMCC(F)T3l isolated from hair.</title>
        <authorList>
            <person name="Zhan P."/>
            <person name="Tao Y."/>
            <person name="Liu W."/>
        </authorList>
    </citation>
    <scope>NUCLEOTIDE SEQUENCE [LARGE SCALE GENOMIC DNA]</scope>
    <source>
        <strain evidence="12">CMCC(F)T3l</strain>
    </source>
</reference>
<evidence type="ECO:0000256" key="1">
    <source>
        <dbReference type="ARBA" id="ARBA00004496"/>
    </source>
</evidence>
<evidence type="ECO:0000256" key="7">
    <source>
        <dbReference type="ARBA" id="ARBA00038255"/>
    </source>
</evidence>
<dbReference type="CDD" id="cd06168">
    <property type="entry name" value="LSMD1"/>
    <property type="match status" value="1"/>
</dbReference>
<dbReference type="InterPro" id="IPR001163">
    <property type="entry name" value="Sm_dom_euk/arc"/>
</dbReference>
<dbReference type="SMART" id="SM00651">
    <property type="entry name" value="Sm"/>
    <property type="match status" value="1"/>
</dbReference>
<dbReference type="Proteomes" id="UP000243519">
    <property type="component" value="Unassembled WGS sequence"/>
</dbReference>
<evidence type="ECO:0000259" key="10">
    <source>
        <dbReference type="SMART" id="SM00651"/>
    </source>
</evidence>
<dbReference type="GO" id="GO:0031417">
    <property type="term" value="C:NatC complex"/>
    <property type="evidence" value="ECO:0007669"/>
    <property type="project" value="InterPro"/>
</dbReference>
<accession>A0A178FKD0</accession>
<dbReference type="SUPFAM" id="SSF50978">
    <property type="entry name" value="WD40 repeat-like"/>
    <property type="match status" value="2"/>
</dbReference>
<comment type="subunit">
    <text evidence="6">Component of the heptameric LSM1-LSM7 complex, which consists of LSM1, LSM2, LSM3, LSM4, LSM5, LSM6 and LSM7. Component of the heptameric LSM2-LSM8 complex, which consists of LSM2, LSM3, LSM4, LSM5, LSM6, LSM7 and LSM8. The LSm subunits form a seven-membered ring structure with a doughnut shape.</text>
</comment>
<evidence type="ECO:0000256" key="6">
    <source>
        <dbReference type="ARBA" id="ARBA00025892"/>
    </source>
</evidence>
<dbReference type="Pfam" id="PF01423">
    <property type="entry name" value="LSM"/>
    <property type="match status" value="1"/>
</dbReference>